<dbReference type="RefSeq" id="WP_169743601.1">
    <property type="nucleotide sequence ID" value="NZ_JXWY01000031.1"/>
</dbReference>
<sequence length="54" mass="6311">MDLAQQLEELKMDYVRLQGDLEKRESTAQQVDPLIKQLEAIEKQIAEVRAKLRT</sequence>
<dbReference type="InterPro" id="IPR048062">
    <property type="entry name" value="SE1832-like"/>
</dbReference>
<keyword evidence="1" id="KW-0175">Coiled coil</keyword>
<gene>
    <name evidence="2" type="ORF">NCTC13832_01935</name>
</gene>
<organism evidence="2 3">
    <name type="scientific">Staphylococcus microti</name>
    <dbReference type="NCBI Taxonomy" id="569857"/>
    <lineage>
        <taxon>Bacteria</taxon>
        <taxon>Bacillati</taxon>
        <taxon>Bacillota</taxon>
        <taxon>Bacilli</taxon>
        <taxon>Bacillales</taxon>
        <taxon>Staphylococcaceae</taxon>
        <taxon>Staphylococcus</taxon>
    </lineage>
</organism>
<name>A0A380GXH7_9STAP</name>
<dbReference type="NCBIfam" id="NF040877">
    <property type="entry name" value="SE1832_fam"/>
    <property type="match status" value="1"/>
</dbReference>
<reference evidence="2 3" key="1">
    <citation type="submission" date="2018-06" db="EMBL/GenBank/DDBJ databases">
        <authorList>
            <consortium name="Pathogen Informatics"/>
            <person name="Doyle S."/>
        </authorList>
    </citation>
    <scope>NUCLEOTIDE SEQUENCE [LARGE SCALE GENOMIC DNA]</scope>
    <source>
        <strain evidence="2 3">NCTC13832</strain>
    </source>
</reference>
<evidence type="ECO:0000313" key="2">
    <source>
        <dbReference type="EMBL" id="SUM58187.1"/>
    </source>
</evidence>
<evidence type="ECO:0000256" key="1">
    <source>
        <dbReference type="SAM" id="Coils"/>
    </source>
</evidence>
<feature type="coiled-coil region" evidence="1">
    <location>
        <begin position="7"/>
        <end position="51"/>
    </location>
</feature>
<dbReference type="EMBL" id="UHDT01000001">
    <property type="protein sequence ID" value="SUM58187.1"/>
    <property type="molecule type" value="Genomic_DNA"/>
</dbReference>
<accession>A0A380GXH7</accession>
<dbReference type="Proteomes" id="UP000254100">
    <property type="component" value="Unassembled WGS sequence"/>
</dbReference>
<proteinExistence type="predicted"/>
<dbReference type="AlphaFoldDB" id="A0A380GXH7"/>
<evidence type="ECO:0000313" key="3">
    <source>
        <dbReference type="Proteomes" id="UP000254100"/>
    </source>
</evidence>
<protein>
    <submittedName>
        <fullName evidence="2">DNA repair/chromosome segregation ATPase</fullName>
    </submittedName>
</protein>